<accession>A0A3M6U1Z4</accession>
<keyword evidence="2" id="KW-1185">Reference proteome</keyword>
<name>A0A3M6U1Z4_POCDA</name>
<dbReference type="EMBL" id="RCHS01002378">
    <property type="protein sequence ID" value="RMX47703.1"/>
    <property type="molecule type" value="Genomic_DNA"/>
</dbReference>
<evidence type="ECO:0000313" key="1">
    <source>
        <dbReference type="EMBL" id="RMX47703.1"/>
    </source>
</evidence>
<proteinExistence type="predicted"/>
<dbReference type="Proteomes" id="UP000275408">
    <property type="component" value="Unassembled WGS sequence"/>
</dbReference>
<evidence type="ECO:0000313" key="2">
    <source>
        <dbReference type="Proteomes" id="UP000275408"/>
    </source>
</evidence>
<organism evidence="1 2">
    <name type="scientific">Pocillopora damicornis</name>
    <name type="common">Cauliflower coral</name>
    <name type="synonym">Millepora damicornis</name>
    <dbReference type="NCBI Taxonomy" id="46731"/>
    <lineage>
        <taxon>Eukaryota</taxon>
        <taxon>Metazoa</taxon>
        <taxon>Cnidaria</taxon>
        <taxon>Anthozoa</taxon>
        <taxon>Hexacorallia</taxon>
        <taxon>Scleractinia</taxon>
        <taxon>Astrocoeniina</taxon>
        <taxon>Pocilloporidae</taxon>
        <taxon>Pocillopora</taxon>
    </lineage>
</organism>
<comment type="caution">
    <text evidence="1">The sequence shown here is derived from an EMBL/GenBank/DDBJ whole genome shotgun (WGS) entry which is preliminary data.</text>
</comment>
<protein>
    <submittedName>
        <fullName evidence="1">Uncharacterized protein</fullName>
    </submittedName>
</protein>
<feature type="non-terminal residue" evidence="1">
    <location>
        <position position="1"/>
    </location>
</feature>
<dbReference type="AlphaFoldDB" id="A0A3M6U1Z4"/>
<reference evidence="1 2" key="1">
    <citation type="journal article" date="2018" name="Sci. Rep.">
        <title>Comparative analysis of the Pocillopora damicornis genome highlights role of immune system in coral evolution.</title>
        <authorList>
            <person name="Cunning R."/>
            <person name="Bay R.A."/>
            <person name="Gillette P."/>
            <person name="Baker A.C."/>
            <person name="Traylor-Knowles N."/>
        </authorList>
    </citation>
    <scope>NUCLEOTIDE SEQUENCE [LARGE SCALE GENOMIC DNA]</scope>
    <source>
        <strain evidence="1">RSMAS</strain>
        <tissue evidence="1">Whole animal</tissue>
    </source>
</reference>
<gene>
    <name evidence="1" type="ORF">pdam_00024565</name>
</gene>
<sequence length="290" mass="31801">QVCLGLGEHNPLCHGRLMSTTHLCSVEKGGLKKVVHKAKCHGCKLAGSLCIGEIYSGKLEITVAPTATVSVSVPSNVKKNRWSTRRSVMTGCLLILLKFCFGLEQQIGAGLLASHVATVQLGANLLLDRKANPTCLGDVGLLPGAHTYLYERGLDTGMLLMNQIWFLLTPALSKQGDMHMSLNITTLPSRLALSIVNPQVIVPSTLTAHSSLNGKKEGYEKARVTPYMQIMVTLIPKFFEPHNSVKIFTGQGVKKNNDVGRVITLRKSNKWDFAGDILQQEQHQWELKEH</sequence>
<dbReference type="OrthoDB" id="5987510at2759"/>